<name>A0AA36CZT8_9BILA</name>
<dbReference type="Gene3D" id="1.10.490.10">
    <property type="entry name" value="Globins"/>
    <property type="match status" value="1"/>
</dbReference>
<organism evidence="1 2">
    <name type="scientific">Mesorhabditis spiculigera</name>
    <dbReference type="NCBI Taxonomy" id="96644"/>
    <lineage>
        <taxon>Eukaryota</taxon>
        <taxon>Metazoa</taxon>
        <taxon>Ecdysozoa</taxon>
        <taxon>Nematoda</taxon>
        <taxon>Chromadorea</taxon>
        <taxon>Rhabditida</taxon>
        <taxon>Rhabditina</taxon>
        <taxon>Rhabditomorpha</taxon>
        <taxon>Rhabditoidea</taxon>
        <taxon>Rhabditidae</taxon>
        <taxon>Mesorhabditinae</taxon>
        <taxon>Mesorhabditis</taxon>
    </lineage>
</organism>
<comment type="caution">
    <text evidence="1">The sequence shown here is derived from an EMBL/GenBank/DDBJ whole genome shotgun (WGS) entry which is preliminary data.</text>
</comment>
<keyword evidence="2" id="KW-1185">Reference proteome</keyword>
<accession>A0AA36CZT8</accession>
<dbReference type="AlphaFoldDB" id="A0AA36CZT8"/>
<protein>
    <submittedName>
        <fullName evidence="1">Uncharacterized protein</fullName>
    </submittedName>
</protein>
<proteinExistence type="predicted"/>
<gene>
    <name evidence="1" type="ORF">MSPICULIGERA_LOCUS16355</name>
</gene>
<evidence type="ECO:0000313" key="2">
    <source>
        <dbReference type="Proteomes" id="UP001177023"/>
    </source>
</evidence>
<dbReference type="Proteomes" id="UP001177023">
    <property type="component" value="Unassembled WGS sequence"/>
</dbReference>
<evidence type="ECO:0000313" key="1">
    <source>
        <dbReference type="EMBL" id="CAJ0578091.1"/>
    </source>
</evidence>
<dbReference type="GO" id="GO:0020037">
    <property type="term" value="F:heme binding"/>
    <property type="evidence" value="ECO:0007669"/>
    <property type="project" value="InterPro"/>
</dbReference>
<dbReference type="InterPro" id="IPR012292">
    <property type="entry name" value="Globin/Proto"/>
</dbReference>
<dbReference type="EMBL" id="CATQJA010002653">
    <property type="protein sequence ID" value="CAJ0578091.1"/>
    <property type="molecule type" value="Genomic_DNA"/>
</dbReference>
<dbReference type="InterPro" id="IPR009050">
    <property type="entry name" value="Globin-like_sf"/>
</dbReference>
<dbReference type="GO" id="GO:0019825">
    <property type="term" value="F:oxygen binding"/>
    <property type="evidence" value="ECO:0007669"/>
    <property type="project" value="InterPro"/>
</dbReference>
<sequence length="214" mass="24316">MDARSAIADTMMMAMSTAIHAVPRRSSRRLSDFSDIAHLTVSFTGISLTPRQHKLIKTGYECWRNTQKQTAGEWALDYVARRDPQLRLQFERHQELAKAHAAAITDVLEMAVESVEALDDSLGPLLVSYASQNGVLEEKECFDRIYWSRVSEALCQLARQFPIKSQKWDTVAAWRIVILFIVNKIDYGFQLEKKEGPLLLAHQNASFDNPAYKA</sequence>
<feature type="non-terminal residue" evidence="1">
    <location>
        <position position="214"/>
    </location>
</feature>
<dbReference type="SUPFAM" id="SSF46458">
    <property type="entry name" value="Globin-like"/>
    <property type="match status" value="1"/>
</dbReference>
<reference evidence="1" key="1">
    <citation type="submission" date="2023-06" db="EMBL/GenBank/DDBJ databases">
        <authorList>
            <person name="Delattre M."/>
        </authorList>
    </citation>
    <scope>NUCLEOTIDE SEQUENCE</scope>
    <source>
        <strain evidence="1">AF72</strain>
    </source>
</reference>